<comment type="miscellaneous">
    <text evidence="15">In the RecBCD complex, RecB has a slow 3'-5' helicase, an exonuclease activity and loads RecA onto ssDNA, RecD has a fast 5'-3' helicase activity, while RecC stimulates the ATPase and processivity of the RecB helicase and contributes to recognition of the Chi site.</text>
</comment>
<evidence type="ECO:0000313" key="19">
    <source>
        <dbReference type="EMBL" id="NKS24580.1"/>
    </source>
</evidence>
<dbReference type="GO" id="GO:0005829">
    <property type="term" value="C:cytosol"/>
    <property type="evidence" value="ECO:0007669"/>
    <property type="project" value="TreeGrafter"/>
</dbReference>
<dbReference type="InterPro" id="IPR038726">
    <property type="entry name" value="PDDEXK_AddAB-type"/>
</dbReference>
<dbReference type="InterPro" id="IPR027417">
    <property type="entry name" value="P-loop_NTPase"/>
</dbReference>
<keyword evidence="4 15" id="KW-0227">DNA damage</keyword>
<comment type="catalytic activity">
    <reaction evidence="15">
        <text>Exonucleolytic cleavage (in the presence of ATP) in either 5'- to 3'- or 3'- to 5'-direction to yield 5'-phosphooligonucleotides.</text>
        <dbReference type="EC" id="3.1.11.5"/>
    </reaction>
</comment>
<evidence type="ECO:0000259" key="17">
    <source>
        <dbReference type="PROSITE" id="PS51198"/>
    </source>
</evidence>
<organism evidence="19 20">
    <name type="scientific">Rhodococcus hoagii</name>
    <name type="common">Corynebacterium equii</name>
    <dbReference type="NCBI Taxonomy" id="43767"/>
    <lineage>
        <taxon>Bacteria</taxon>
        <taxon>Bacillati</taxon>
        <taxon>Actinomycetota</taxon>
        <taxon>Actinomycetes</taxon>
        <taxon>Mycobacteriales</taxon>
        <taxon>Nocardiaceae</taxon>
        <taxon>Prescottella</taxon>
    </lineage>
</organism>
<comment type="subunit">
    <text evidence="15">Heterotrimer of RecB, RecC and RecD. All subunits contribute to DNA-binding. Interacts with RecA.</text>
</comment>
<evidence type="ECO:0000256" key="15">
    <source>
        <dbReference type="HAMAP-Rule" id="MF_01485"/>
    </source>
</evidence>
<dbReference type="InterPro" id="IPR014017">
    <property type="entry name" value="DNA_helicase_UvrD-like_C"/>
</dbReference>
<evidence type="ECO:0000256" key="3">
    <source>
        <dbReference type="ARBA" id="ARBA00022741"/>
    </source>
</evidence>
<feature type="active site" description="For nuclease activity" evidence="15">
    <location>
        <position position="1019"/>
    </location>
</feature>
<dbReference type="Pfam" id="PF00580">
    <property type="entry name" value="UvrD-helicase"/>
    <property type="match status" value="1"/>
</dbReference>
<evidence type="ECO:0000256" key="14">
    <source>
        <dbReference type="ARBA" id="ARBA00048988"/>
    </source>
</evidence>
<feature type="binding site" evidence="15">
    <location>
        <position position="1019"/>
    </location>
    <ligand>
        <name>Mg(2+)</name>
        <dbReference type="ChEBI" id="CHEBI:18420"/>
    </ligand>
</feature>
<dbReference type="InterPro" id="IPR011335">
    <property type="entry name" value="Restrct_endonuc-II-like"/>
</dbReference>
<keyword evidence="11 15" id="KW-0234">DNA repair</keyword>
<dbReference type="Pfam" id="PF12705">
    <property type="entry name" value="PDDEXK_1"/>
    <property type="match status" value="1"/>
</dbReference>
<dbReference type="GO" id="GO:0000287">
    <property type="term" value="F:magnesium ion binding"/>
    <property type="evidence" value="ECO:0007669"/>
    <property type="project" value="UniProtKB-UniRule"/>
</dbReference>
<proteinExistence type="inferred from homology"/>
<dbReference type="EMBL" id="WUYZ01000001">
    <property type="protein sequence ID" value="NKS24580.1"/>
    <property type="molecule type" value="Genomic_DNA"/>
</dbReference>
<dbReference type="InterPro" id="IPR000212">
    <property type="entry name" value="DNA_helicase_UvrD/REP"/>
</dbReference>
<dbReference type="InterPro" id="IPR004586">
    <property type="entry name" value="RecB"/>
</dbReference>
<keyword evidence="3 15" id="KW-0547">Nucleotide-binding</keyword>
<feature type="binding site" evidence="15">
    <location>
        <position position="1002"/>
    </location>
    <ligand>
        <name>Mg(2+)</name>
        <dbReference type="ChEBI" id="CHEBI:18420"/>
    </ligand>
</feature>
<keyword evidence="7 15" id="KW-0269">Exonuclease</keyword>
<keyword evidence="1 15" id="KW-0540">Nuclease</keyword>
<accession>A0AAE5CCX1</accession>
<protein>
    <recommendedName>
        <fullName evidence="15">RecBCD enzyme subunit RecB</fullName>
        <ecNumber evidence="15">3.1.11.5</ecNumber>
        <ecNumber evidence="15">5.6.2.4</ecNumber>
    </recommendedName>
    <alternativeName>
        <fullName evidence="15">DNA 3'-5' helicase subunit RecB</fullName>
    </alternativeName>
    <alternativeName>
        <fullName evidence="15">Exonuclease V subunit RecB</fullName>
        <shortName evidence="15">ExoV subunit RecB</shortName>
    </alternativeName>
    <alternativeName>
        <fullName evidence="15">Helicase/nuclease RecBCD subunit RecB</fullName>
    </alternativeName>
</protein>
<dbReference type="CDD" id="cd22352">
    <property type="entry name" value="RecB_C-like"/>
    <property type="match status" value="1"/>
</dbReference>
<evidence type="ECO:0000256" key="6">
    <source>
        <dbReference type="ARBA" id="ARBA00022806"/>
    </source>
</evidence>
<dbReference type="PROSITE" id="PS51198">
    <property type="entry name" value="UVRD_HELICASE_ATP_BIND"/>
    <property type="match status" value="1"/>
</dbReference>
<feature type="region of interest" description="DNA-binding and helicase activity, interacts with RecC" evidence="15">
    <location>
        <begin position="1"/>
        <end position="760"/>
    </location>
</feature>
<dbReference type="GO" id="GO:0003677">
    <property type="term" value="F:DNA binding"/>
    <property type="evidence" value="ECO:0007669"/>
    <property type="project" value="UniProtKB-UniRule"/>
</dbReference>
<keyword evidence="8 15" id="KW-0067">ATP-binding</keyword>
<feature type="domain" description="UvrD-like helicase C-terminal" evidence="18">
    <location>
        <begin position="376"/>
        <end position="644"/>
    </location>
</feature>
<dbReference type="Proteomes" id="UP000605618">
    <property type="component" value="Unassembled WGS sequence"/>
</dbReference>
<dbReference type="SUPFAM" id="SSF52980">
    <property type="entry name" value="Restriction endonuclease-like"/>
    <property type="match status" value="1"/>
</dbReference>
<comment type="catalytic activity">
    <reaction evidence="14 15">
        <text>ATP + H2O = ADP + phosphate + H(+)</text>
        <dbReference type="Rhea" id="RHEA:13065"/>
        <dbReference type="ChEBI" id="CHEBI:15377"/>
        <dbReference type="ChEBI" id="CHEBI:15378"/>
        <dbReference type="ChEBI" id="CHEBI:30616"/>
        <dbReference type="ChEBI" id="CHEBI:43474"/>
        <dbReference type="ChEBI" id="CHEBI:456216"/>
        <dbReference type="EC" id="5.6.2.4"/>
    </reaction>
</comment>
<comment type="caution">
    <text evidence="19">The sequence shown here is derived from an EMBL/GenBank/DDBJ whole genome shotgun (WGS) entry which is preliminary data.</text>
</comment>
<keyword evidence="6 15" id="KW-0347">Helicase</keyword>
<dbReference type="InterPro" id="IPR011604">
    <property type="entry name" value="PDDEXK-like_dom_sf"/>
</dbReference>
<evidence type="ECO:0000256" key="12">
    <source>
        <dbReference type="ARBA" id="ARBA00023235"/>
    </source>
</evidence>
<evidence type="ECO:0000259" key="18">
    <source>
        <dbReference type="PROSITE" id="PS51217"/>
    </source>
</evidence>
<dbReference type="PROSITE" id="PS51217">
    <property type="entry name" value="UVRD_HELICASE_CTER"/>
    <property type="match status" value="1"/>
</dbReference>
<reference evidence="19" key="1">
    <citation type="journal article" date="2020" name="Environ. Microbiol.">
        <title>The novel and transferable erm(51) gene confers Macrolides, Lincosamides, and Streptogramins B (MLSB) resistance to clonal Rhodococcus equi in the environment.</title>
        <authorList>
            <person name="Huber L."/>
            <person name="Giguere S."/>
            <person name="Slovis N.M."/>
            <person name="Alvarez-Narvaez S."/>
            <person name="Hart K.A."/>
            <person name="Greiter M."/>
            <person name="Morris E.R.A."/>
            <person name="Cohen N.D."/>
        </authorList>
    </citation>
    <scope>NUCLEOTIDE SEQUENCE</scope>
    <source>
        <strain evidence="19">Lh_141_1</strain>
    </source>
</reference>
<dbReference type="HAMAP" id="MF_01485">
    <property type="entry name" value="RecB"/>
    <property type="match status" value="1"/>
</dbReference>
<evidence type="ECO:0000256" key="9">
    <source>
        <dbReference type="ARBA" id="ARBA00022842"/>
    </source>
</evidence>
<sequence>MGVAARGRDPGGTVTDTVGLDTVTMSDTAFDLFAPLPQGTTVLEASAGTGKTYAIVGLAARFVAEEDIDLSQLLLVTFSRAATKELRERTRERFASAAAGLADPAAARDSDDLLVAHLAATDDAEVALRRRRLMQALSDFDAGTIVTTHSFCQRMLDGLGIAGERDPDAVLVEEAEDLVAEVIADLFLHRFARADSRTLRPADARAAARAAIFDPQSVLAPEDAEGTRAGDAVAFATAVRQETQRRKRLSGIRDFDDLPALLHGVLTDPEHGEAACRRVRDRYRVVLVDEFQDTDPQQWGILRAAFHGHSRLVLVGDPKQAIYAFRGAEVLSYLDAVGCAHSHQELTTNWRSDADLVAALGHLHGGAALGHRDIVVHPVSAANQGSRLQGAAPLRLRYLCRAGAGRLNNSGYPAVGALRSRVAADVAADIVRLLDSDVTLDLNGAARPVEPGDIAILAGTNAQIALVREALDRVGVPSVLAGGTSVFETPAATHWLQALQALEQPHRPDRVRLAALTPLIGWTAADIDARSDEVVARVGGQLRELATVFAQSGFAALFERLAAESGLEARLLTVAAGERTLTDLRHIGQLLGAVAVDESLGLTALTGWLTDRIKDPKSGGGDRSRRLDSDAAAVQIATVHASKGLEYPIVYVPFGWSTGRYADPNRLLLHDEHGRRILDIGGEGSPGYGDRRRRRDAEAAGEDLRLLYVALTRAQCQLVLWWAPAYSTNEAPLHRMLFGREPGESDVPQKVGVPEDPMVAEQLTRWAEAAPVTVEVQAVGADPIPQPSWTPPQEETGELAAAVFSRLLDAGWRRTSYTALTASAHEHPGVTSEAEEPEIEDEPEEPALIAAAPALGIPSTMNAMPYGAVFGTLVHEILEHVDTAADDLEAELVRHCREAVAARMSQVDPVALAEALLPVLRTPLAGGGTLADITPRDRLPELDFELPLAGGDDPAVLTVTLHRIVDLLRKHLPPDDVLAPYADRLATLDPTPLRGYLTGSIDAVLRLSGPDGPRFVIVDYKTNRIAPGEVTTADFTREAMAGEMMRSHYPLQALLYAVALHRYLRWRLPGYTPETHLGGVQYLFVRGMVGPDTPDGAGVFDWDPPAALVVELSDLLAASVEETA</sequence>
<keyword evidence="9 15" id="KW-0460">Magnesium</keyword>
<dbReference type="GO" id="GO:0009338">
    <property type="term" value="C:exodeoxyribonuclease V complex"/>
    <property type="evidence" value="ECO:0007669"/>
    <property type="project" value="TreeGrafter"/>
</dbReference>
<dbReference type="GO" id="GO:0005524">
    <property type="term" value="F:ATP binding"/>
    <property type="evidence" value="ECO:0007669"/>
    <property type="project" value="UniProtKB-UniRule"/>
</dbReference>
<dbReference type="EC" id="3.1.11.5" evidence="15"/>
<evidence type="ECO:0000256" key="1">
    <source>
        <dbReference type="ARBA" id="ARBA00022722"/>
    </source>
</evidence>
<keyword evidence="2 15" id="KW-0479">Metal-binding</keyword>
<comment type="domain">
    <text evidence="15">The N-terminal DNA-binding domain is a ssDNA-dependent ATPase and has ATP-dependent 3'-5' helicase function. This domain interacts with RecC.</text>
</comment>
<dbReference type="Gene3D" id="3.40.50.300">
    <property type="entry name" value="P-loop containing nucleotide triphosphate hydrolases"/>
    <property type="match status" value="3"/>
</dbReference>
<feature type="domain" description="UvrD-like helicase ATP-binding" evidence="17">
    <location>
        <begin position="24"/>
        <end position="353"/>
    </location>
</feature>
<evidence type="ECO:0000256" key="4">
    <source>
        <dbReference type="ARBA" id="ARBA00022763"/>
    </source>
</evidence>
<evidence type="ECO:0000256" key="11">
    <source>
        <dbReference type="ARBA" id="ARBA00023204"/>
    </source>
</evidence>
<dbReference type="SUPFAM" id="SSF52540">
    <property type="entry name" value="P-loop containing nucleoside triphosphate hydrolases"/>
    <property type="match status" value="1"/>
</dbReference>
<evidence type="ECO:0000256" key="2">
    <source>
        <dbReference type="ARBA" id="ARBA00022723"/>
    </source>
</evidence>
<dbReference type="PANTHER" id="PTHR11070">
    <property type="entry name" value="UVRD / RECB / PCRA DNA HELICASE FAMILY MEMBER"/>
    <property type="match status" value="1"/>
</dbReference>
<dbReference type="Pfam" id="PF13361">
    <property type="entry name" value="UvrD_C"/>
    <property type="match status" value="1"/>
</dbReference>
<comment type="domain">
    <text evidence="15">The C-terminal domain has nuclease activity and interacts with RecD. It interacts with RecA, facilitating its loading onto ssDNA.</text>
</comment>
<dbReference type="GO" id="GO:0043138">
    <property type="term" value="F:3'-5' DNA helicase activity"/>
    <property type="evidence" value="ECO:0007669"/>
    <property type="project" value="UniProtKB-UniRule"/>
</dbReference>
<feature type="binding site" evidence="15">
    <location>
        <position position="875"/>
    </location>
    <ligand>
        <name>Mg(2+)</name>
        <dbReference type="ChEBI" id="CHEBI:18420"/>
    </ligand>
</feature>
<dbReference type="Gene3D" id="3.90.320.10">
    <property type="match status" value="1"/>
</dbReference>
<keyword evidence="5 15" id="KW-0378">Hydrolase</keyword>
<feature type="region of interest" description="Nuclease activity, interacts with RecD and RecA" evidence="15">
    <location>
        <begin position="811"/>
        <end position="1124"/>
    </location>
</feature>
<evidence type="ECO:0000256" key="7">
    <source>
        <dbReference type="ARBA" id="ARBA00022839"/>
    </source>
</evidence>
<dbReference type="EC" id="5.6.2.4" evidence="15"/>
<dbReference type="GO" id="GO:0000724">
    <property type="term" value="P:double-strand break repair via homologous recombination"/>
    <property type="evidence" value="ECO:0007669"/>
    <property type="project" value="UniProtKB-UniRule"/>
</dbReference>
<keyword evidence="10 15" id="KW-0238">DNA-binding</keyword>
<dbReference type="Gene3D" id="1.10.486.10">
    <property type="entry name" value="PCRA, domain 4"/>
    <property type="match status" value="1"/>
</dbReference>
<comment type="catalytic activity">
    <reaction evidence="13 15">
        <text>Couples ATP hydrolysis with the unwinding of duplex DNA by translocating in the 3'-5' direction.</text>
        <dbReference type="EC" id="5.6.2.4"/>
    </reaction>
</comment>
<evidence type="ECO:0000256" key="10">
    <source>
        <dbReference type="ARBA" id="ARBA00023125"/>
    </source>
</evidence>
<gene>
    <name evidence="15" type="primary">recB</name>
    <name evidence="19" type="ORF">GS505_01640</name>
</gene>
<dbReference type="InterPro" id="IPR014016">
    <property type="entry name" value="UvrD-like_ATP-bd"/>
</dbReference>
<comment type="function">
    <text evidence="15">A helicase/nuclease that prepares dsDNA breaks (DSB) for recombinational DNA repair. Binds to DSBs and unwinds DNA via a highly rapid and processive ATP-dependent bidirectional helicase activity. Unwinds dsDNA until it encounters a Chi (crossover hotspot instigator) sequence from the 3' direction. Cuts ssDNA a few nucleotides 3' to the Chi site. The properties and activities of the enzyme are changed at Chi. The Chi-altered holoenzyme produces a long 3'-ssDNA overhang and facilitates RecA-binding to the ssDNA for homologous DNA recombination and repair. Holoenzyme degrades any linearized DNA that is unable to undergo homologous recombination. In the holoenzyme this subunit contributes ATPase, 3'-5' helicase, exonuclease activity and loads RecA onto ssDNA.</text>
</comment>
<evidence type="ECO:0000313" key="20">
    <source>
        <dbReference type="Proteomes" id="UP000605618"/>
    </source>
</evidence>
<evidence type="ECO:0000256" key="5">
    <source>
        <dbReference type="ARBA" id="ARBA00022801"/>
    </source>
</evidence>
<evidence type="ECO:0000256" key="13">
    <source>
        <dbReference type="ARBA" id="ARBA00034617"/>
    </source>
</evidence>
<dbReference type="PANTHER" id="PTHR11070:SF23">
    <property type="entry name" value="RECBCD ENZYME SUBUNIT RECB"/>
    <property type="match status" value="1"/>
</dbReference>
<dbReference type="GO" id="GO:0008854">
    <property type="term" value="F:exodeoxyribonuclease V activity"/>
    <property type="evidence" value="ECO:0007669"/>
    <property type="project" value="UniProtKB-EC"/>
</dbReference>
<evidence type="ECO:0000256" key="16">
    <source>
        <dbReference type="PROSITE-ProRule" id="PRU00560"/>
    </source>
</evidence>
<comment type="similarity">
    <text evidence="15">Belongs to the helicase family. UvrD subfamily.</text>
</comment>
<keyword evidence="12 15" id="KW-0413">Isomerase</keyword>
<evidence type="ECO:0000256" key="8">
    <source>
        <dbReference type="ARBA" id="ARBA00022840"/>
    </source>
</evidence>
<feature type="binding site" evidence="16">
    <location>
        <begin position="45"/>
        <end position="52"/>
    </location>
    <ligand>
        <name>ATP</name>
        <dbReference type="ChEBI" id="CHEBI:30616"/>
    </ligand>
</feature>
<comment type="cofactor">
    <cofactor evidence="15">
        <name>Mg(2+)</name>
        <dbReference type="ChEBI" id="CHEBI:18420"/>
    </cofactor>
    <text evidence="15">Binds 1 Mg(2+) ion per subunit.</text>
</comment>
<dbReference type="AlphaFoldDB" id="A0AAE5CCX1"/>
<name>A0AAE5CCX1_RHOHA</name>